<feature type="transmembrane region" description="Helical" evidence="6">
    <location>
        <begin position="41"/>
        <end position="66"/>
    </location>
</feature>
<proteinExistence type="predicted"/>
<keyword evidence="8" id="KW-1185">Reference proteome</keyword>
<dbReference type="PANTHER" id="PTHR30168">
    <property type="entry name" value="PUTATIVE MEMBRANE PROTEIN YPFJ"/>
    <property type="match status" value="1"/>
</dbReference>
<accession>A0ABS3J1W6</accession>
<evidence type="ECO:0000313" key="7">
    <source>
        <dbReference type="EMBL" id="MBO0903654.1"/>
    </source>
</evidence>
<dbReference type="RefSeq" id="WP_207350304.1">
    <property type="nucleotide sequence ID" value="NZ_JAFMPY010000007.1"/>
</dbReference>
<feature type="compositionally biased region" description="Basic and acidic residues" evidence="5">
    <location>
        <begin position="7"/>
        <end position="17"/>
    </location>
</feature>
<protein>
    <submittedName>
        <fullName evidence="7">Zinc metallopeptidase</fullName>
    </submittedName>
</protein>
<comment type="subcellular location">
    <subcellularLocation>
        <location evidence="1">Membrane</location>
        <topology evidence="1">Single-pass membrane protein</topology>
    </subcellularLocation>
</comment>
<evidence type="ECO:0000256" key="4">
    <source>
        <dbReference type="ARBA" id="ARBA00023136"/>
    </source>
</evidence>
<evidence type="ECO:0000313" key="8">
    <source>
        <dbReference type="Proteomes" id="UP000664288"/>
    </source>
</evidence>
<keyword evidence="4 6" id="KW-0472">Membrane</keyword>
<dbReference type="InterPro" id="IPR007343">
    <property type="entry name" value="Uncharacterised_pept_Zn_put"/>
</dbReference>
<reference evidence="7 8" key="1">
    <citation type="submission" date="2021-03" db="EMBL/GenBank/DDBJ databases">
        <title>Whole genome sequence of Jiella sp. MQZ13P-4.</title>
        <authorList>
            <person name="Tuo L."/>
        </authorList>
    </citation>
    <scope>NUCLEOTIDE SEQUENCE [LARGE SCALE GENOMIC DNA]</scope>
    <source>
        <strain evidence="7 8">MQZ13P-4</strain>
    </source>
</reference>
<organism evidence="7 8">
    <name type="scientific">Jiella sonneratiae</name>
    <dbReference type="NCBI Taxonomy" id="2816856"/>
    <lineage>
        <taxon>Bacteria</taxon>
        <taxon>Pseudomonadati</taxon>
        <taxon>Pseudomonadota</taxon>
        <taxon>Alphaproteobacteria</taxon>
        <taxon>Hyphomicrobiales</taxon>
        <taxon>Aurantimonadaceae</taxon>
        <taxon>Jiella</taxon>
    </lineage>
</organism>
<keyword evidence="3 6" id="KW-1133">Transmembrane helix</keyword>
<dbReference type="Proteomes" id="UP000664288">
    <property type="component" value="Unassembled WGS sequence"/>
</dbReference>
<evidence type="ECO:0000256" key="3">
    <source>
        <dbReference type="ARBA" id="ARBA00022989"/>
    </source>
</evidence>
<comment type="caution">
    <text evidence="7">The sequence shown here is derived from an EMBL/GenBank/DDBJ whole genome shotgun (WGS) entry which is preliminary data.</text>
</comment>
<dbReference type="EMBL" id="JAFMPY010000007">
    <property type="protein sequence ID" value="MBO0903654.1"/>
    <property type="molecule type" value="Genomic_DNA"/>
</dbReference>
<dbReference type="PANTHER" id="PTHR30168:SF0">
    <property type="entry name" value="INNER MEMBRANE PROTEIN"/>
    <property type="match status" value="1"/>
</dbReference>
<keyword evidence="2 6" id="KW-0812">Transmembrane</keyword>
<evidence type="ECO:0000256" key="6">
    <source>
        <dbReference type="SAM" id="Phobius"/>
    </source>
</evidence>
<dbReference type="Pfam" id="PF04228">
    <property type="entry name" value="Zn_peptidase"/>
    <property type="match status" value="1"/>
</dbReference>
<gene>
    <name evidence="7" type="ORF">J1C47_08365</name>
</gene>
<evidence type="ECO:0000256" key="1">
    <source>
        <dbReference type="ARBA" id="ARBA00004167"/>
    </source>
</evidence>
<feature type="region of interest" description="Disordered" evidence="5">
    <location>
        <begin position="1"/>
        <end position="23"/>
    </location>
</feature>
<sequence>MRWQGRRQSDNIEDRRGGGFGGGLGGGGGGMRIPVRAGGGGIGIIVVALVLWLVFGINPLALLGGMDTGGGNYQTSQQQGPGVSGTADTTDDFVATVLADTEDVWGKRFQAAGETYPKPTLVLFDDRVQSACGIAGSATGPFYCPNDRKLYLDLSFFRQLKSQLGAPGDFAQAYVIAHEVGHHVQNLTGTLQKSQQLQQSAPEGEANAISVRTELQADCYAGIWAHDTQAAGYIEDGDINEALNAAQQIGDDTLQRKSQGVVVPDSFTHGTSAQRQQWFRRGYESGKMDQCDTFSGGI</sequence>
<name>A0ABS3J1W6_9HYPH</name>
<evidence type="ECO:0000256" key="2">
    <source>
        <dbReference type="ARBA" id="ARBA00022692"/>
    </source>
</evidence>
<evidence type="ECO:0000256" key="5">
    <source>
        <dbReference type="SAM" id="MobiDB-lite"/>
    </source>
</evidence>